<evidence type="ECO:0000259" key="3">
    <source>
        <dbReference type="Pfam" id="PF01555"/>
    </source>
</evidence>
<comment type="caution">
    <text evidence="4">The sequence shown here is derived from an EMBL/GenBank/DDBJ whole genome shotgun (WGS) entry which is preliminary data.</text>
</comment>
<dbReference type="AlphaFoldDB" id="A0A1J5PGE3"/>
<dbReference type="InterPro" id="IPR002941">
    <property type="entry name" value="DNA_methylase_N4/N6"/>
</dbReference>
<feature type="domain" description="DNA methylase N-4/N-6" evidence="3">
    <location>
        <begin position="36"/>
        <end position="89"/>
    </location>
</feature>
<dbReference type="GO" id="GO:0003677">
    <property type="term" value="F:DNA binding"/>
    <property type="evidence" value="ECO:0007669"/>
    <property type="project" value="InterPro"/>
</dbReference>
<evidence type="ECO:0000256" key="2">
    <source>
        <dbReference type="ARBA" id="ARBA00022679"/>
    </source>
</evidence>
<dbReference type="Pfam" id="PF01555">
    <property type="entry name" value="N6_N4_Mtase"/>
    <property type="match status" value="1"/>
</dbReference>
<protein>
    <submittedName>
        <fullName evidence="4">DNA methylase</fullName>
    </submittedName>
</protein>
<dbReference type="EMBL" id="MLJW01006296">
    <property type="protein sequence ID" value="OIQ66879.1"/>
    <property type="molecule type" value="Genomic_DNA"/>
</dbReference>
<organism evidence="4">
    <name type="scientific">mine drainage metagenome</name>
    <dbReference type="NCBI Taxonomy" id="410659"/>
    <lineage>
        <taxon>unclassified sequences</taxon>
        <taxon>metagenomes</taxon>
        <taxon>ecological metagenomes</taxon>
    </lineage>
</organism>
<dbReference type="GO" id="GO:0008170">
    <property type="term" value="F:N-methyltransferase activity"/>
    <property type="evidence" value="ECO:0007669"/>
    <property type="project" value="InterPro"/>
</dbReference>
<reference evidence="4" key="1">
    <citation type="submission" date="2016-10" db="EMBL/GenBank/DDBJ databases">
        <title>Sequence of Gallionella enrichment culture.</title>
        <authorList>
            <person name="Poehlein A."/>
            <person name="Muehling M."/>
            <person name="Daniel R."/>
        </authorList>
    </citation>
    <scope>NUCLEOTIDE SEQUENCE</scope>
</reference>
<proteinExistence type="predicted"/>
<name>A0A1J5PGE3_9ZZZZ</name>
<dbReference type="InterPro" id="IPR029063">
    <property type="entry name" value="SAM-dependent_MTases_sf"/>
</dbReference>
<gene>
    <name evidence="4" type="ORF">GALL_515480</name>
</gene>
<dbReference type="GO" id="GO:0032259">
    <property type="term" value="P:methylation"/>
    <property type="evidence" value="ECO:0007669"/>
    <property type="project" value="UniProtKB-KW"/>
</dbReference>
<dbReference type="Gene3D" id="3.40.50.150">
    <property type="entry name" value="Vaccinia Virus protein VP39"/>
    <property type="match status" value="1"/>
</dbReference>
<accession>A0A1J5PGE3</accession>
<dbReference type="SUPFAM" id="SSF53335">
    <property type="entry name" value="S-adenosyl-L-methionine-dependent methyltransferases"/>
    <property type="match status" value="1"/>
</dbReference>
<keyword evidence="1 4" id="KW-0489">Methyltransferase</keyword>
<sequence length="273" mass="29861">MEGGLVPRSLLTNKDVGGTSVGRDELRQLFGKREGAIFDNPKPTGLIKKLINISGLNGNDIALDFFSGSGTTADAIIQLNANDGGRRKFILVQLPELSDEKSEAFKAGYKTIADITKDRIRLAGQKIKALSPLTALNLDIGFRVLKIDSSNMKDVYYTPDAVKQGDLLAQVDNIREDRTPEDFLFQVLLDWGVDLALPITQETIASKNVFFVDGNALAACFETGINEEFVKALATRHPLRAVFRDAGFGSDSVKINIEQIFKLISPTTEVKSI</sequence>
<evidence type="ECO:0000313" key="4">
    <source>
        <dbReference type="EMBL" id="OIQ66879.1"/>
    </source>
</evidence>
<evidence type="ECO:0000256" key="1">
    <source>
        <dbReference type="ARBA" id="ARBA00022603"/>
    </source>
</evidence>
<keyword evidence="2" id="KW-0808">Transferase</keyword>